<evidence type="ECO:0000313" key="11">
    <source>
        <dbReference type="Proteomes" id="UP000265955"/>
    </source>
</evidence>
<evidence type="ECO:0000256" key="4">
    <source>
        <dbReference type="ARBA" id="ARBA00022982"/>
    </source>
</evidence>
<protein>
    <submittedName>
        <fullName evidence="10">Cytochrome c5 family protein</fullName>
    </submittedName>
</protein>
<dbReference type="GO" id="GO:0005506">
    <property type="term" value="F:iron ion binding"/>
    <property type="evidence" value="ECO:0007669"/>
    <property type="project" value="InterPro"/>
</dbReference>
<keyword evidence="1" id="KW-0813">Transport</keyword>
<organism evidence="10 11">
    <name type="scientific">Noviherbaspirillum saxi</name>
    <dbReference type="NCBI Taxonomy" id="2320863"/>
    <lineage>
        <taxon>Bacteria</taxon>
        <taxon>Pseudomonadati</taxon>
        <taxon>Pseudomonadota</taxon>
        <taxon>Betaproteobacteria</taxon>
        <taxon>Burkholderiales</taxon>
        <taxon>Oxalobacteraceae</taxon>
        <taxon>Noviherbaspirillum</taxon>
    </lineage>
</organism>
<reference evidence="11" key="1">
    <citation type="submission" date="2018-09" db="EMBL/GenBank/DDBJ databases">
        <authorList>
            <person name="Zhu H."/>
        </authorList>
    </citation>
    <scope>NUCLEOTIDE SEQUENCE [LARGE SCALE GENOMIC DNA]</scope>
    <source>
        <strain evidence="11">K1R23-30</strain>
    </source>
</reference>
<feature type="compositionally biased region" description="Low complexity" evidence="7">
    <location>
        <begin position="171"/>
        <end position="202"/>
    </location>
</feature>
<dbReference type="SUPFAM" id="SSF46626">
    <property type="entry name" value="Cytochrome c"/>
    <property type="match status" value="2"/>
</dbReference>
<keyword evidence="3 6" id="KW-0479">Metal-binding</keyword>
<keyword evidence="8" id="KW-0812">Transmembrane</keyword>
<dbReference type="Gene3D" id="1.10.760.10">
    <property type="entry name" value="Cytochrome c-like domain"/>
    <property type="match status" value="2"/>
</dbReference>
<keyword evidence="8" id="KW-1133">Transmembrane helix</keyword>
<name>A0A3A3FNX7_9BURK</name>
<feature type="transmembrane region" description="Helical" evidence="8">
    <location>
        <begin position="18"/>
        <end position="41"/>
    </location>
</feature>
<dbReference type="RefSeq" id="WP_119767112.1">
    <property type="nucleotide sequence ID" value="NZ_QYUO01000001.1"/>
</dbReference>
<evidence type="ECO:0000313" key="10">
    <source>
        <dbReference type="EMBL" id="RJF97160.1"/>
    </source>
</evidence>
<evidence type="ECO:0000256" key="5">
    <source>
        <dbReference type="ARBA" id="ARBA00023004"/>
    </source>
</evidence>
<dbReference type="GO" id="GO:0020037">
    <property type="term" value="F:heme binding"/>
    <property type="evidence" value="ECO:0007669"/>
    <property type="project" value="InterPro"/>
</dbReference>
<proteinExistence type="predicted"/>
<evidence type="ECO:0000256" key="1">
    <source>
        <dbReference type="ARBA" id="ARBA00022448"/>
    </source>
</evidence>
<keyword evidence="4" id="KW-0249">Electron transport</keyword>
<dbReference type="AlphaFoldDB" id="A0A3A3FNX7"/>
<accession>A0A3A3FNX7</accession>
<dbReference type="Proteomes" id="UP000265955">
    <property type="component" value="Unassembled WGS sequence"/>
</dbReference>
<dbReference type="GO" id="GO:0009055">
    <property type="term" value="F:electron transfer activity"/>
    <property type="evidence" value="ECO:0007669"/>
    <property type="project" value="InterPro"/>
</dbReference>
<dbReference type="PANTHER" id="PTHR40942:SF4">
    <property type="entry name" value="CYTOCHROME C5"/>
    <property type="match status" value="1"/>
</dbReference>
<dbReference type="PANTHER" id="PTHR40942">
    <property type="match status" value="1"/>
</dbReference>
<dbReference type="InterPro" id="IPR009056">
    <property type="entry name" value="Cyt_c-like_dom"/>
</dbReference>
<feature type="domain" description="Cytochrome c" evidence="9">
    <location>
        <begin position="79"/>
        <end position="159"/>
    </location>
</feature>
<gene>
    <name evidence="10" type="ORF">D3871_00385</name>
</gene>
<evidence type="ECO:0000256" key="3">
    <source>
        <dbReference type="ARBA" id="ARBA00022723"/>
    </source>
</evidence>
<keyword evidence="11" id="KW-1185">Reference proteome</keyword>
<evidence type="ECO:0000256" key="2">
    <source>
        <dbReference type="ARBA" id="ARBA00022617"/>
    </source>
</evidence>
<dbReference type="PROSITE" id="PS51007">
    <property type="entry name" value="CYTC"/>
    <property type="match status" value="2"/>
</dbReference>
<evidence type="ECO:0000256" key="7">
    <source>
        <dbReference type="SAM" id="MobiDB-lite"/>
    </source>
</evidence>
<dbReference type="PRINTS" id="PR00607">
    <property type="entry name" value="CYTCHROMECIE"/>
</dbReference>
<keyword evidence="2 6" id="KW-0349">Heme</keyword>
<dbReference type="OrthoDB" id="9814708at2"/>
<dbReference type="Pfam" id="PF13442">
    <property type="entry name" value="Cytochrome_CBB3"/>
    <property type="match status" value="2"/>
</dbReference>
<dbReference type="InterPro" id="IPR036909">
    <property type="entry name" value="Cyt_c-like_dom_sf"/>
</dbReference>
<feature type="region of interest" description="Disordered" evidence="7">
    <location>
        <begin position="165"/>
        <end position="202"/>
    </location>
</feature>
<evidence type="ECO:0000256" key="8">
    <source>
        <dbReference type="SAM" id="Phobius"/>
    </source>
</evidence>
<keyword evidence="5 6" id="KW-0408">Iron</keyword>
<evidence type="ECO:0000259" key="9">
    <source>
        <dbReference type="PROSITE" id="PS51007"/>
    </source>
</evidence>
<comment type="caution">
    <text evidence="10">The sequence shown here is derived from an EMBL/GenBank/DDBJ whole genome shotgun (WGS) entry which is preliminary data.</text>
</comment>
<feature type="domain" description="Cytochrome c" evidence="9">
    <location>
        <begin position="214"/>
        <end position="297"/>
    </location>
</feature>
<sequence>MSNAHNEHDSVIKTPKQLIAAVTAAFVIPIICIVLLVQYVANIEKEGAGSDAQTAEAIAARLKPVADVGFTLKDANAPKVLQSGEAVYKAVCAACHTAGVAGAPKLGDAAGWTARLGQGQEMVVQNAIKGIRAMPAKGGNPDLDDVEVERAVVYLANQSGGKLKEPAVKEAAPAAAPAATDAGAPTASATQPTTSSPSQQTQALAAAAGAATGAAKVDGKKVYAASCAACHDPGVAGAPKLGDKAAWAPRIKQGSATMYEHAIKGFQGKAGMMPPKGGSAASDDEVKAAVDYMADASK</sequence>
<evidence type="ECO:0000256" key="6">
    <source>
        <dbReference type="PROSITE-ProRule" id="PRU00433"/>
    </source>
</evidence>
<dbReference type="InterPro" id="IPR002323">
    <property type="entry name" value="Cyt_CIE"/>
</dbReference>
<dbReference type="EMBL" id="QYUO01000001">
    <property type="protein sequence ID" value="RJF97160.1"/>
    <property type="molecule type" value="Genomic_DNA"/>
</dbReference>
<keyword evidence="8" id="KW-0472">Membrane</keyword>